<comment type="caution">
    <text evidence="1">The sequence shown here is derived from an EMBL/GenBank/DDBJ whole genome shotgun (WGS) entry which is preliminary data.</text>
</comment>
<dbReference type="Proteomes" id="UP001157938">
    <property type="component" value="Unassembled WGS sequence"/>
</dbReference>
<gene>
    <name evidence="1" type="ORF">PFR001_LOCUS4465</name>
</gene>
<proteinExistence type="predicted"/>
<name>A0ABN8C4N3_9STRA</name>
<dbReference type="EMBL" id="CAKLBC010000958">
    <property type="protein sequence ID" value="CAH0489018.1"/>
    <property type="molecule type" value="Genomic_DNA"/>
</dbReference>
<organism evidence="1 2">
    <name type="scientific">Peronospora farinosa</name>
    <dbReference type="NCBI Taxonomy" id="134698"/>
    <lineage>
        <taxon>Eukaryota</taxon>
        <taxon>Sar</taxon>
        <taxon>Stramenopiles</taxon>
        <taxon>Oomycota</taxon>
        <taxon>Peronosporomycetes</taxon>
        <taxon>Peronosporales</taxon>
        <taxon>Peronosporaceae</taxon>
        <taxon>Peronospora</taxon>
    </lineage>
</organism>
<keyword evidence="2" id="KW-1185">Reference proteome</keyword>
<evidence type="ECO:0008006" key="3">
    <source>
        <dbReference type="Google" id="ProtNLM"/>
    </source>
</evidence>
<accession>A0ABN8C4N3</accession>
<evidence type="ECO:0000313" key="2">
    <source>
        <dbReference type="Proteomes" id="UP001157938"/>
    </source>
</evidence>
<evidence type="ECO:0000313" key="1">
    <source>
        <dbReference type="EMBL" id="CAH0489018.1"/>
    </source>
</evidence>
<dbReference type="CDD" id="cd09272">
    <property type="entry name" value="RNase_HI_RT_Ty1"/>
    <property type="match status" value="1"/>
</dbReference>
<reference evidence="1 2" key="1">
    <citation type="submission" date="2021-11" db="EMBL/GenBank/DDBJ databases">
        <authorList>
            <person name="Islam A."/>
            <person name="Islam S."/>
            <person name="Flora M.S."/>
            <person name="Rahman M."/>
            <person name="Ziaur R.M."/>
            <person name="Epstein J.H."/>
            <person name="Hassan M."/>
            <person name="Klassen M."/>
            <person name="Woodard K."/>
            <person name="Webb A."/>
            <person name="Webby R.J."/>
            <person name="El Zowalaty M.E."/>
        </authorList>
    </citation>
    <scope>NUCLEOTIDE SEQUENCE [LARGE SCALE GENOMIC DNA]</scope>
    <source>
        <strain evidence="1">Pf1</strain>
    </source>
</reference>
<sequence>MEAEFIAASHAGRELLGLKELFGELNMKIVKPMPMWMDNQAAINLLKTEKSSSSAKHVDIRFKFICHYAQANEVEPRFIKSEEMIADLLTKALAAPRMKDLRAMFKLKNPPDTVEEEC</sequence>
<protein>
    <recommendedName>
        <fullName evidence="3">Polyprotein</fullName>
    </recommendedName>
</protein>